<organism evidence="1 2">
    <name type="scientific">Trifolium pratense</name>
    <name type="common">Red clover</name>
    <dbReference type="NCBI Taxonomy" id="57577"/>
    <lineage>
        <taxon>Eukaryota</taxon>
        <taxon>Viridiplantae</taxon>
        <taxon>Streptophyta</taxon>
        <taxon>Embryophyta</taxon>
        <taxon>Tracheophyta</taxon>
        <taxon>Spermatophyta</taxon>
        <taxon>Magnoliopsida</taxon>
        <taxon>eudicotyledons</taxon>
        <taxon>Gunneridae</taxon>
        <taxon>Pentapetalae</taxon>
        <taxon>rosids</taxon>
        <taxon>fabids</taxon>
        <taxon>Fabales</taxon>
        <taxon>Fabaceae</taxon>
        <taxon>Papilionoideae</taxon>
        <taxon>50 kb inversion clade</taxon>
        <taxon>NPAAA clade</taxon>
        <taxon>Hologalegina</taxon>
        <taxon>IRL clade</taxon>
        <taxon>Trifolieae</taxon>
        <taxon>Trifolium</taxon>
    </lineage>
</organism>
<dbReference type="Proteomes" id="UP000236291">
    <property type="component" value="Unassembled WGS sequence"/>
</dbReference>
<protein>
    <submittedName>
        <fullName evidence="1">Uncharacterized protein</fullName>
    </submittedName>
</protein>
<gene>
    <name evidence="1" type="ORF">L195_g049090</name>
</gene>
<comment type="caution">
    <text evidence="1">The sequence shown here is derived from an EMBL/GenBank/DDBJ whole genome shotgun (WGS) entry which is preliminary data.</text>
</comment>
<reference evidence="1 2" key="2">
    <citation type="journal article" date="2017" name="Front. Plant Sci.">
        <title>Gene Classification and Mining of Molecular Markers Useful in Red Clover (Trifolium pratense) Breeding.</title>
        <authorList>
            <person name="Istvanek J."/>
            <person name="Dluhosova J."/>
            <person name="Dluhos P."/>
            <person name="Patkova L."/>
            <person name="Nedelnik J."/>
            <person name="Repkova J."/>
        </authorList>
    </citation>
    <scope>NUCLEOTIDE SEQUENCE [LARGE SCALE GENOMIC DNA]</scope>
    <source>
        <strain evidence="2">cv. Tatra</strain>
        <tissue evidence="1">Young leaves</tissue>
    </source>
</reference>
<sequence>MSIRKLSYEESRPLYSLLNQDQRPLNEILAEFDSTFPQERRYDLCSYLVRILKLPDIVKNCVRVELLDIVKYCVELPDIVKNRLPDIVKNCVRVELLDIVKICIELPDIVKNCVRVELLDIVKNCVRVELLDIVKN</sequence>
<evidence type="ECO:0000313" key="1">
    <source>
        <dbReference type="EMBL" id="PNX55461.1"/>
    </source>
</evidence>
<dbReference type="AlphaFoldDB" id="A0A2K3JN38"/>
<reference evidence="1 2" key="1">
    <citation type="journal article" date="2014" name="Am. J. Bot.">
        <title>Genome assembly and annotation for red clover (Trifolium pratense; Fabaceae).</title>
        <authorList>
            <person name="Istvanek J."/>
            <person name="Jaros M."/>
            <person name="Krenek A."/>
            <person name="Repkova J."/>
        </authorList>
    </citation>
    <scope>NUCLEOTIDE SEQUENCE [LARGE SCALE GENOMIC DNA]</scope>
    <source>
        <strain evidence="2">cv. Tatra</strain>
        <tissue evidence="1">Young leaves</tissue>
    </source>
</reference>
<dbReference type="EMBL" id="ASHM01071617">
    <property type="protein sequence ID" value="PNX55461.1"/>
    <property type="molecule type" value="Genomic_DNA"/>
</dbReference>
<accession>A0A2K3JN38</accession>
<evidence type="ECO:0000313" key="2">
    <source>
        <dbReference type="Proteomes" id="UP000236291"/>
    </source>
</evidence>
<name>A0A2K3JN38_TRIPR</name>
<proteinExistence type="predicted"/>